<evidence type="ECO:0000256" key="1">
    <source>
        <dbReference type="SAM" id="Coils"/>
    </source>
</evidence>
<dbReference type="OrthoDB" id="848185at2"/>
<evidence type="ECO:0000313" key="3">
    <source>
        <dbReference type="EMBL" id="AXE20790.1"/>
    </source>
</evidence>
<dbReference type="KEGG" id="run:DR864_25185"/>
<dbReference type="Proteomes" id="UP000251993">
    <property type="component" value="Chromosome"/>
</dbReference>
<organism evidence="3 4">
    <name type="scientific">Runella rosea</name>
    <dbReference type="NCBI Taxonomy" id="2259595"/>
    <lineage>
        <taxon>Bacteria</taxon>
        <taxon>Pseudomonadati</taxon>
        <taxon>Bacteroidota</taxon>
        <taxon>Cytophagia</taxon>
        <taxon>Cytophagales</taxon>
        <taxon>Spirosomataceae</taxon>
        <taxon>Runella</taxon>
    </lineage>
</organism>
<dbReference type="AlphaFoldDB" id="A0A344TQ69"/>
<evidence type="ECO:0000313" key="4">
    <source>
        <dbReference type="Proteomes" id="UP000251993"/>
    </source>
</evidence>
<keyword evidence="2" id="KW-0472">Membrane</keyword>
<keyword evidence="1" id="KW-0175">Coiled coil</keyword>
<reference evidence="3 4" key="1">
    <citation type="submission" date="2018-07" db="EMBL/GenBank/DDBJ databases">
        <title>Genome sequencing of Runella.</title>
        <authorList>
            <person name="Baek M.-G."/>
            <person name="Yi H."/>
        </authorList>
    </citation>
    <scope>NUCLEOTIDE SEQUENCE [LARGE SCALE GENOMIC DNA]</scope>
    <source>
        <strain evidence="3 4">HYN0085</strain>
    </source>
</reference>
<feature type="transmembrane region" description="Helical" evidence="2">
    <location>
        <begin position="12"/>
        <end position="31"/>
    </location>
</feature>
<dbReference type="EMBL" id="CP030850">
    <property type="protein sequence ID" value="AXE20790.1"/>
    <property type="molecule type" value="Genomic_DNA"/>
</dbReference>
<proteinExistence type="predicted"/>
<name>A0A344TQ69_9BACT</name>
<evidence type="ECO:0000256" key="2">
    <source>
        <dbReference type="SAM" id="Phobius"/>
    </source>
</evidence>
<feature type="coiled-coil region" evidence="1">
    <location>
        <begin position="79"/>
        <end position="159"/>
    </location>
</feature>
<keyword evidence="4" id="KW-1185">Reference proteome</keyword>
<dbReference type="RefSeq" id="WP_114069551.1">
    <property type="nucleotide sequence ID" value="NZ_CP030850.1"/>
</dbReference>
<accession>A0A344TQ69</accession>
<evidence type="ECO:0008006" key="5">
    <source>
        <dbReference type="Google" id="ProtNLM"/>
    </source>
</evidence>
<keyword evidence="2" id="KW-1133">Transmembrane helix</keyword>
<keyword evidence="2" id="KW-0812">Transmembrane</keyword>
<protein>
    <recommendedName>
        <fullName evidence="5">Chromosome segregation protein SMC</fullName>
    </recommendedName>
</protein>
<sequence length="316" mass="35655">MENNQQNKGTFAWVGLVIMTLAAGAFGFMYFDQKGQTETKEVAIVEKAKELAFTQTKLDSVSRNLDAKIAETQQLGGNIEELMKVKARLETDKANLKKNMRFEIGKYTAKIKEYEQFLADKDVELVKLREENGVLAATNQNLSTENTGLKTEKEALTQVKQQLTDSVMTYSSQNRELSEKVAIGAALKAENIKVLAVTPKGKIKNDDSYKAKRVDKIRLQFTLPSNPLTQPEEKEIYVRVLDPDGAVISDEAMGSGKFNWKGQEMMFTTKDRVAYQNTNQMVEMTYDNAQRFRPGKYSVEVYSEGFRIGSSNFTIK</sequence>
<gene>
    <name evidence="3" type="ORF">DR864_25185</name>
</gene>